<dbReference type="CDD" id="cd00088">
    <property type="entry name" value="HPT"/>
    <property type="match status" value="1"/>
</dbReference>
<dbReference type="AlphaFoldDB" id="A0A7V8IGG0"/>
<dbReference type="InterPro" id="IPR032306">
    <property type="entry name" value="RcsD_ABL"/>
</dbReference>
<dbReference type="InterPro" id="IPR003594">
    <property type="entry name" value="HATPase_dom"/>
</dbReference>
<comment type="PTM">
    <text evidence="3">Phosphorylated by RcsC.</text>
</comment>
<dbReference type="GO" id="GO:0009927">
    <property type="term" value="F:histidine phosphotransfer kinase activity"/>
    <property type="evidence" value="ECO:0007669"/>
    <property type="project" value="InterPro"/>
</dbReference>
<sequence>MPAMILRYFSLLTVLSLLITGTFSYSYLTDLLAEKKRSLTTIAQGLQKRVDTYRFFTYQIYGSLNSEPSAGDANISAINLLPNVFYVEKNGQKTDALIFGQHDKETLTSVRRISRYLDILWGAENSVYSMYYLNGIDNSLTMISTQTLKDISSQFRGNYITVIAEARRTEMLQQANVLDERESFSPLRKLRFYNDYYFTLRTTFNQPGHLATILAFDLPINDLIPDTISREHLMLKPDTPAASNIDSNTGEGIADIQLHGANIEISVTLVNAPIKIVFQVPVKNLIIDSLRNNVWLLLLNLVLLSLSIAGFYLFRRKYAHPGEDLSHQLERKLDIYRETTSKIPLGVLVYDFSSNKVVIQNERAEQLLPHLSLQKITNMADEHQGVIQVTINNEMYEIRQIRSQYSPDYCLFLLREQDKEILVQRKLLLAQREYEKNIHARKRLFQNLLSEFKQPLISLQQHIHALRRSDTATVDIPTLEQLTAETRCAIELLENIALHEKLEAQEWNVVNDSFSPLTLIDHVLLELLPRLNQKGLTLFHHYHLDINQTYVGDAELLKKTLALLLSYSVTNTDYGKITVSINRKNNESDTLVIQVSDTGTNVSGKEQENIRHPFLHPAATDRFGQNSGLTLFLCNQLCNKLGGALTINSKSELGTHYILTLKLEPEALPVEEEKLLDGITILLDVTSDEVQHIVGHMLTGWGANYLVSDERQINQEADICITDDPDKKADYTLLLSHDDDTVIPLGPRRLRANYNISHLLLEALLKLIELQLETPPDAMQAGEPNDVEFYAAQLASSDYYSLFVETVPDDLKRLYTEAEAGDFPSLSQTAHRLKGVFAMLNLHPGKQLCEQLEQHITAHDSVQIEDNLHEIEEFVSALLSPVEPKGQQGSQQDE</sequence>
<dbReference type="OrthoDB" id="6414457at2"/>
<keyword evidence="3" id="KW-0472">Membrane</keyword>
<dbReference type="Proteomes" id="UP000053038">
    <property type="component" value="Unassembled WGS sequence"/>
</dbReference>
<dbReference type="PROSITE" id="PS50109">
    <property type="entry name" value="HIS_KIN"/>
    <property type="match status" value="1"/>
</dbReference>
<dbReference type="HAMAP" id="MF_00980">
    <property type="entry name" value="RcsD"/>
    <property type="match status" value="1"/>
</dbReference>
<feature type="domain" description="Histidine kinase" evidence="5">
    <location>
        <begin position="447"/>
        <end position="665"/>
    </location>
</feature>
<keyword evidence="1 3" id="KW-0597">Phosphoprotein</keyword>
<feature type="modified residue" description="Phosphohistidine" evidence="3 4">
    <location>
        <position position="831"/>
    </location>
</feature>
<evidence type="ECO:0000256" key="3">
    <source>
        <dbReference type="HAMAP-Rule" id="MF_00980"/>
    </source>
</evidence>
<keyword evidence="3" id="KW-1133">Transmembrane helix</keyword>
<dbReference type="RefSeq" id="WP_039353045.1">
    <property type="nucleotide sequence ID" value="NZ_JSXC01000047.1"/>
</dbReference>
<feature type="domain" description="HPt" evidence="6">
    <location>
        <begin position="792"/>
        <end position="892"/>
    </location>
</feature>
<dbReference type="EC" id="2.7.2.-" evidence="3"/>
<keyword evidence="3" id="KW-0997">Cell inner membrane</keyword>
<dbReference type="PANTHER" id="PTHR45530">
    <property type="entry name" value="SENSORY TRANSDUCTION HISTIDINE KINASE"/>
    <property type="match status" value="1"/>
</dbReference>
<evidence type="ECO:0000259" key="6">
    <source>
        <dbReference type="PROSITE" id="PS50894"/>
    </source>
</evidence>
<comment type="subunit">
    <text evidence="3">Interacts with RcsC and RcsB.</text>
</comment>
<dbReference type="SUPFAM" id="SSF47226">
    <property type="entry name" value="Histidine-containing phosphotransfer domain, HPT domain"/>
    <property type="match status" value="1"/>
</dbReference>
<dbReference type="GO" id="GO:0000160">
    <property type="term" value="P:phosphorelay signal transduction system"/>
    <property type="evidence" value="ECO:0007669"/>
    <property type="project" value="UniProtKB-UniRule"/>
</dbReference>
<comment type="subcellular location">
    <subcellularLocation>
        <location evidence="3">Cell inner membrane</location>
        <topology evidence="3">Multi-pass membrane protein</topology>
    </subcellularLocation>
</comment>
<dbReference type="InterPro" id="IPR008207">
    <property type="entry name" value="Sig_transdc_His_kin_Hpt_dom"/>
</dbReference>
<evidence type="ECO:0000313" key="8">
    <source>
        <dbReference type="Proteomes" id="UP000053038"/>
    </source>
</evidence>
<keyword evidence="3 7" id="KW-0808">Transferase</keyword>
<dbReference type="GO" id="GO:0008168">
    <property type="term" value="F:methyltransferase activity"/>
    <property type="evidence" value="ECO:0007669"/>
    <property type="project" value="UniProtKB-KW"/>
</dbReference>
<dbReference type="Pfam" id="PF01627">
    <property type="entry name" value="Hpt"/>
    <property type="match status" value="1"/>
</dbReference>
<keyword evidence="2 3" id="KW-0902">Two-component regulatory system</keyword>
<dbReference type="InterPro" id="IPR036890">
    <property type="entry name" value="HATPase_C_sf"/>
</dbReference>
<dbReference type="SUPFAM" id="SSF55874">
    <property type="entry name" value="ATPase domain of HSP90 chaperone/DNA topoisomerase II/histidine kinase"/>
    <property type="match status" value="1"/>
</dbReference>
<dbReference type="EMBL" id="JSXC01000047">
    <property type="protein sequence ID" value="KHN49891.1"/>
    <property type="molecule type" value="Genomic_DNA"/>
</dbReference>
<evidence type="ECO:0000256" key="2">
    <source>
        <dbReference type="ARBA" id="ARBA00023012"/>
    </source>
</evidence>
<keyword evidence="3" id="KW-0547">Nucleotide-binding</keyword>
<evidence type="ECO:0000259" key="5">
    <source>
        <dbReference type="PROSITE" id="PS50109"/>
    </source>
</evidence>
<dbReference type="InterPro" id="IPR030861">
    <property type="entry name" value="Ptransferase_RcsD"/>
</dbReference>
<dbReference type="GO" id="GO:0005524">
    <property type="term" value="F:ATP binding"/>
    <property type="evidence" value="ECO:0007669"/>
    <property type="project" value="UniProtKB-UniRule"/>
</dbReference>
<organism evidence="7 8">
    <name type="scientific">Pectobacterium fontis</name>
    <dbReference type="NCBI Taxonomy" id="2558042"/>
    <lineage>
        <taxon>Bacteria</taxon>
        <taxon>Pseudomonadati</taxon>
        <taxon>Pseudomonadota</taxon>
        <taxon>Gammaproteobacteria</taxon>
        <taxon>Enterobacterales</taxon>
        <taxon>Pectobacteriaceae</taxon>
        <taxon>Pectobacterium</taxon>
    </lineage>
</organism>
<keyword evidence="8" id="KW-1185">Reference proteome</keyword>
<dbReference type="PANTHER" id="PTHR45530:SF3">
    <property type="entry name" value="TWO-COMPONENT SYSTEM NARL FAMILY SENSOR HISTIDINE KINASE BARA"/>
    <property type="match status" value="1"/>
</dbReference>
<keyword evidence="3" id="KW-1003">Cell membrane</keyword>
<comment type="caution">
    <text evidence="7">The sequence shown here is derived from an EMBL/GenBank/DDBJ whole genome shotgun (WGS) entry which is preliminary data.</text>
</comment>
<dbReference type="NCBIfam" id="NF007907">
    <property type="entry name" value="PRK10618.1"/>
    <property type="match status" value="1"/>
</dbReference>
<keyword evidence="7" id="KW-0489">Methyltransferase</keyword>
<comment type="function">
    <text evidence="3">Component of the Rcs signaling system, which controls transcription of numerous genes. RcsD is a phosphotransfer intermediate between the sensor kinase RcsC and the response regulator RcsB. It acquires a phosphoryl group from RcsC and transfers it to RcsB.</text>
</comment>
<dbReference type="Gene3D" id="1.20.120.160">
    <property type="entry name" value="HPT domain"/>
    <property type="match status" value="1"/>
</dbReference>
<dbReference type="SMART" id="SM00387">
    <property type="entry name" value="HATPase_c"/>
    <property type="match status" value="1"/>
</dbReference>
<dbReference type="PROSITE" id="PS50894">
    <property type="entry name" value="HPT"/>
    <property type="match status" value="1"/>
</dbReference>
<comment type="similarity">
    <text evidence="3">Belongs to the RcsD family.</text>
</comment>
<dbReference type="Pfam" id="PF02518">
    <property type="entry name" value="HATPase_c"/>
    <property type="match status" value="1"/>
</dbReference>
<dbReference type="InterPro" id="IPR005467">
    <property type="entry name" value="His_kinase_dom"/>
</dbReference>
<evidence type="ECO:0000313" key="7">
    <source>
        <dbReference type="EMBL" id="KHN49891.1"/>
    </source>
</evidence>
<feature type="transmembrane region" description="Helical" evidence="3">
    <location>
        <begin position="294"/>
        <end position="314"/>
    </location>
</feature>
<dbReference type="GO" id="GO:0032259">
    <property type="term" value="P:methylation"/>
    <property type="evidence" value="ECO:0007669"/>
    <property type="project" value="UniProtKB-KW"/>
</dbReference>
<keyword evidence="3" id="KW-0067">ATP-binding</keyword>
<dbReference type="GO" id="GO:0016774">
    <property type="term" value="F:phosphotransferase activity, carboxyl group as acceptor"/>
    <property type="evidence" value="ECO:0007669"/>
    <property type="project" value="UniProtKB-UniRule"/>
</dbReference>
<dbReference type="InterPro" id="IPR036641">
    <property type="entry name" value="HPT_dom_sf"/>
</dbReference>
<comment type="caution">
    <text evidence="3">Lacks conserved residue(s) required for the propagation of feature annotation.</text>
</comment>
<keyword evidence="3" id="KW-0418">Kinase</keyword>
<dbReference type="GO" id="GO:0005886">
    <property type="term" value="C:plasma membrane"/>
    <property type="evidence" value="ECO:0007669"/>
    <property type="project" value="UniProtKB-SubCell"/>
</dbReference>
<accession>A0A7V8IGG0</accession>
<evidence type="ECO:0000256" key="1">
    <source>
        <dbReference type="ARBA" id="ARBA00022553"/>
    </source>
</evidence>
<dbReference type="InterPro" id="IPR038616">
    <property type="entry name" value="RcsD_ABL_sf"/>
</dbReference>
<evidence type="ECO:0000256" key="4">
    <source>
        <dbReference type="PROSITE-ProRule" id="PRU00110"/>
    </source>
</evidence>
<gene>
    <name evidence="3" type="primary">rcsD</name>
    <name evidence="7" type="ORF">OI69_16815</name>
</gene>
<keyword evidence="3" id="KW-0812">Transmembrane</keyword>
<dbReference type="Gene3D" id="3.40.50.11620">
    <property type="entry name" value="Phosphotransferase RcsD, RcsD-ABL domain"/>
    <property type="match status" value="1"/>
</dbReference>
<name>A0A7V8IGG0_9GAMM</name>
<dbReference type="Gene3D" id="3.30.565.10">
    <property type="entry name" value="Histidine kinase-like ATPase, C-terminal domain"/>
    <property type="match status" value="1"/>
</dbReference>
<proteinExistence type="inferred from homology"/>
<reference evidence="7 8" key="1">
    <citation type="submission" date="2014-10" db="EMBL/GenBank/DDBJ databases">
        <title>Genome sequence of Pectobacterium carotovorum M022.</title>
        <authorList>
            <person name="Chan K.-G."/>
            <person name="Tan W.-S."/>
        </authorList>
    </citation>
    <scope>NUCLEOTIDE SEQUENCE [LARGE SCALE GENOMIC DNA]</scope>
    <source>
        <strain evidence="7 8">M022</strain>
    </source>
</reference>
<dbReference type="Pfam" id="PF16359">
    <property type="entry name" value="RcsD_ABL"/>
    <property type="match status" value="1"/>
</dbReference>
<protein>
    <recommendedName>
        <fullName evidence="3">Phosphotransferase RcsD</fullName>
        <ecNumber evidence="3">2.7.2.-</ecNumber>
    </recommendedName>
    <alternativeName>
        <fullName evidence="3">Phosphotransfer intermediate RcsD</fullName>
    </alternativeName>
</protein>